<keyword evidence="1" id="KW-0472">Membrane</keyword>
<proteinExistence type="predicted"/>
<comment type="caution">
    <text evidence="2">The sequence shown here is derived from an EMBL/GenBank/DDBJ whole genome shotgun (WGS) entry which is preliminary data.</text>
</comment>
<evidence type="ECO:0000313" key="2">
    <source>
        <dbReference type="EMBL" id="GKY87116.1"/>
    </source>
</evidence>
<name>A0ABQ5LS87_9RHOB</name>
<accession>A0ABQ5LS87</accession>
<evidence type="ECO:0000256" key="1">
    <source>
        <dbReference type="SAM" id="Phobius"/>
    </source>
</evidence>
<protein>
    <recommendedName>
        <fullName evidence="4">DUF2484 family protein</fullName>
    </recommendedName>
</protein>
<evidence type="ECO:0008006" key="4">
    <source>
        <dbReference type="Google" id="ProtNLM"/>
    </source>
</evidence>
<keyword evidence="3" id="KW-1185">Reference proteome</keyword>
<dbReference type="Pfam" id="PF10658">
    <property type="entry name" value="DUF2484"/>
    <property type="match status" value="1"/>
</dbReference>
<sequence>MTPSLIAAAFWVLLGAVTAFFPIRYQAIPGSVLLLTAVPLMIWVGYQNGWIWTALALFAFLSMFRRPLLYLIAKARGQNPERPT</sequence>
<organism evidence="2 3">
    <name type="scientific">Sinisalibacter aestuarii</name>
    <dbReference type="NCBI Taxonomy" id="2949426"/>
    <lineage>
        <taxon>Bacteria</taxon>
        <taxon>Pseudomonadati</taxon>
        <taxon>Pseudomonadota</taxon>
        <taxon>Alphaproteobacteria</taxon>
        <taxon>Rhodobacterales</taxon>
        <taxon>Roseobacteraceae</taxon>
        <taxon>Sinisalibacter</taxon>
    </lineage>
</organism>
<dbReference type="EMBL" id="BROH01000002">
    <property type="protein sequence ID" value="GKY87116.1"/>
    <property type="molecule type" value="Genomic_DNA"/>
</dbReference>
<keyword evidence="1" id="KW-0812">Transmembrane</keyword>
<dbReference type="RefSeq" id="WP_281841090.1">
    <property type="nucleotide sequence ID" value="NZ_BROH01000002.1"/>
</dbReference>
<evidence type="ECO:0000313" key="3">
    <source>
        <dbReference type="Proteomes" id="UP001144205"/>
    </source>
</evidence>
<reference evidence="2" key="1">
    <citation type="journal article" date="2023" name="Int. J. Syst. Evol. Microbiol.">
        <title>Sinisalibacter aestuarii sp. nov., isolated from estuarine sediment of the Arakawa River.</title>
        <authorList>
            <person name="Arafat S.T."/>
            <person name="Hirano S."/>
            <person name="Sato A."/>
            <person name="Takeuchi K."/>
            <person name="Yasuda T."/>
            <person name="Terahara T."/>
            <person name="Hamada M."/>
            <person name="Kobayashi T."/>
        </authorList>
    </citation>
    <scope>NUCLEOTIDE SEQUENCE</scope>
    <source>
        <strain evidence="2">B-399</strain>
    </source>
</reference>
<dbReference type="Proteomes" id="UP001144205">
    <property type="component" value="Unassembled WGS sequence"/>
</dbReference>
<keyword evidence="1" id="KW-1133">Transmembrane helix</keyword>
<feature type="transmembrane region" description="Helical" evidence="1">
    <location>
        <begin position="43"/>
        <end position="64"/>
    </location>
</feature>
<gene>
    <name evidence="2" type="ORF">STA1M1_09850</name>
</gene>
<dbReference type="InterPro" id="IPR018919">
    <property type="entry name" value="DUF2484"/>
</dbReference>